<organism evidence="1">
    <name type="scientific">Mimivirus LCMiAC02</name>
    <dbReference type="NCBI Taxonomy" id="2506609"/>
    <lineage>
        <taxon>Viruses</taxon>
        <taxon>Varidnaviria</taxon>
        <taxon>Bamfordvirae</taxon>
        <taxon>Nucleocytoviricota</taxon>
        <taxon>Megaviricetes</taxon>
        <taxon>Imitervirales</taxon>
        <taxon>Mimiviridae</taxon>
        <taxon>Klosneuvirinae</taxon>
    </lineage>
</organism>
<reference evidence="1" key="1">
    <citation type="journal article" date="2019" name="MBio">
        <title>Virus Genomes from Deep Sea Sediments Expand the Ocean Megavirome and Support Independent Origins of Viral Gigantism.</title>
        <authorList>
            <person name="Backstrom D."/>
            <person name="Yutin N."/>
            <person name="Jorgensen S.L."/>
            <person name="Dharamshi J."/>
            <person name="Homa F."/>
            <person name="Zaremba-Niedwiedzka K."/>
            <person name="Spang A."/>
            <person name="Wolf Y.I."/>
            <person name="Koonin E.V."/>
            <person name="Ettema T.J."/>
        </authorList>
    </citation>
    <scope>NUCLEOTIDE SEQUENCE</scope>
</reference>
<gene>
    <name evidence="1" type="ORF">LCMiAC02_00520</name>
</gene>
<dbReference type="EMBL" id="MK500406">
    <property type="protein sequence ID" value="QBK88959.1"/>
    <property type="molecule type" value="Genomic_DNA"/>
</dbReference>
<sequence>MYIIKFNNKIYKYESLWRNKKNIKITDYNGTLLPWPKSNVAWQMQKLFLNKLYSAETNLRRKNKFKKYSKDKYKHCLICKQKNITTGLYELHDIRWENGLYHYIKEHNIKPSDKFIDMIFRYQTNAKNIKTRKLAKIKGIKIIKQNKSYIKLDRNQILILDALMKHGSYKRYVDSKNKLFFRYSEHAGLLDFDNNGLERIIVSGNTTRVDVNDDDIFLPGDMIDMFDYEYIFHTHPATKGIAGGRAPYGILYEFPSIGDIFHFIDHYNEGDTQGSIVITSEGMYVIRKHKFDDKKIKINENKLYKDMYRTHKHVQKKAIKKYGTKFTPHEFYSNIAQNKTYIDILNNVLKKYQLFIDFYPRTLDKKNKWIIDTIYLPIYITEPSK</sequence>
<name>A0A481Z0K7_9VIRU</name>
<accession>A0A481Z0K7</accession>
<proteinExistence type="predicted"/>
<protein>
    <submittedName>
        <fullName evidence="1">Uncharacterized protein</fullName>
    </submittedName>
</protein>
<evidence type="ECO:0000313" key="1">
    <source>
        <dbReference type="EMBL" id="QBK88959.1"/>
    </source>
</evidence>